<name>A0A1I4P0B6_9BACI</name>
<protein>
    <submittedName>
        <fullName evidence="1">Uncharacterized protein</fullName>
    </submittedName>
</protein>
<reference evidence="1 2" key="1">
    <citation type="submission" date="2016-10" db="EMBL/GenBank/DDBJ databases">
        <authorList>
            <person name="de Groot N.N."/>
        </authorList>
    </citation>
    <scope>NUCLEOTIDE SEQUENCE [LARGE SCALE GENOMIC DNA]</scope>
    <source>
        <strain evidence="1 2">CGMCC 1.6134</strain>
    </source>
</reference>
<dbReference type="EMBL" id="FOTY01000022">
    <property type="protein sequence ID" value="SFM21212.1"/>
    <property type="molecule type" value="Genomic_DNA"/>
</dbReference>
<evidence type="ECO:0000313" key="1">
    <source>
        <dbReference type="EMBL" id="SFM21212.1"/>
    </source>
</evidence>
<evidence type="ECO:0000313" key="2">
    <source>
        <dbReference type="Proteomes" id="UP000199668"/>
    </source>
</evidence>
<dbReference type="RefSeq" id="WP_090927651.1">
    <property type="nucleotide sequence ID" value="NZ_FOTY01000022.1"/>
</dbReference>
<dbReference type="OrthoDB" id="2962555at2"/>
<proteinExistence type="predicted"/>
<sequence length="201" mass="23364">MSLEEKQKLRDIVQNAIDNQQFDRAEQAVHHLRQLDALEAFIQEAVPAAENTSRLTEKREINTAAKRTSTEKASSEKPDKVGITIYYIEDRNIIKFRKSPQTYSVDMAFFKVFLDKLEEWRHQDSFSSKDFFDQFSETLKSYATYQTSTLRQFVTLLFRAAFQLGMLESPESLQKSRYITSATVGRDDIIEKVVTEKTIEI</sequence>
<dbReference type="Proteomes" id="UP000199668">
    <property type="component" value="Unassembled WGS sequence"/>
</dbReference>
<keyword evidence="2" id="KW-1185">Reference proteome</keyword>
<organism evidence="1 2">
    <name type="scientific">Salibacterium qingdaonense</name>
    <dbReference type="NCBI Taxonomy" id="266892"/>
    <lineage>
        <taxon>Bacteria</taxon>
        <taxon>Bacillati</taxon>
        <taxon>Bacillota</taxon>
        <taxon>Bacilli</taxon>
        <taxon>Bacillales</taxon>
        <taxon>Bacillaceae</taxon>
    </lineage>
</organism>
<gene>
    <name evidence="1" type="ORF">SAMN04488054_12217</name>
</gene>
<dbReference type="AlphaFoldDB" id="A0A1I4P0B6"/>
<accession>A0A1I4P0B6</accession>